<dbReference type="EMBL" id="BART01021663">
    <property type="protein sequence ID" value="GAH02914.1"/>
    <property type="molecule type" value="Genomic_DNA"/>
</dbReference>
<evidence type="ECO:0000256" key="5">
    <source>
        <dbReference type="SAM" id="MobiDB-lite"/>
    </source>
</evidence>
<keyword evidence="2 6" id="KW-0812">Transmembrane</keyword>
<dbReference type="GO" id="GO:0006465">
    <property type="term" value="P:signal peptide processing"/>
    <property type="evidence" value="ECO:0007669"/>
    <property type="project" value="InterPro"/>
</dbReference>
<evidence type="ECO:0000256" key="1">
    <source>
        <dbReference type="ARBA" id="ARBA00004370"/>
    </source>
</evidence>
<dbReference type="GO" id="GO:0004252">
    <property type="term" value="F:serine-type endopeptidase activity"/>
    <property type="evidence" value="ECO:0007669"/>
    <property type="project" value="InterPro"/>
</dbReference>
<sequence length="138" mass="15580">PTLDVGHLLVLQARAPEQIQVGDIIVFNAYYHGKPIVHRIIEIQNVTGELHYFTKGDNNALADPGYRVHEDIIGVVVLPIPYIGHVTLFLHEPYGFTIVVVLFLALLILPEFFMKDKEDDEDTEIDEQDTTEQETANA</sequence>
<gene>
    <name evidence="7" type="ORF">S01H4_39887</name>
</gene>
<dbReference type="InterPro" id="IPR001733">
    <property type="entry name" value="Peptidase_S26B"/>
</dbReference>
<feature type="compositionally biased region" description="Acidic residues" evidence="5">
    <location>
        <begin position="118"/>
        <end position="132"/>
    </location>
</feature>
<evidence type="ECO:0000256" key="3">
    <source>
        <dbReference type="ARBA" id="ARBA00022989"/>
    </source>
</evidence>
<dbReference type="GO" id="GO:0016020">
    <property type="term" value="C:membrane"/>
    <property type="evidence" value="ECO:0007669"/>
    <property type="project" value="UniProtKB-SubCell"/>
</dbReference>
<dbReference type="AlphaFoldDB" id="X1DCX7"/>
<proteinExistence type="predicted"/>
<evidence type="ECO:0008006" key="8">
    <source>
        <dbReference type="Google" id="ProtNLM"/>
    </source>
</evidence>
<reference evidence="7" key="1">
    <citation type="journal article" date="2014" name="Front. Microbiol.">
        <title>High frequency of phylogenetically diverse reductive dehalogenase-homologous genes in deep subseafloor sedimentary metagenomes.</title>
        <authorList>
            <person name="Kawai M."/>
            <person name="Futagami T."/>
            <person name="Toyoda A."/>
            <person name="Takaki Y."/>
            <person name="Nishi S."/>
            <person name="Hori S."/>
            <person name="Arai W."/>
            <person name="Tsubouchi T."/>
            <person name="Morono Y."/>
            <person name="Uchiyama I."/>
            <person name="Ito T."/>
            <person name="Fujiyama A."/>
            <person name="Inagaki F."/>
            <person name="Takami H."/>
        </authorList>
    </citation>
    <scope>NUCLEOTIDE SEQUENCE</scope>
    <source>
        <strain evidence="7">Expedition CK06-06</strain>
    </source>
</reference>
<feature type="transmembrane region" description="Helical" evidence="6">
    <location>
        <begin position="94"/>
        <end position="113"/>
    </location>
</feature>
<evidence type="ECO:0000256" key="6">
    <source>
        <dbReference type="SAM" id="Phobius"/>
    </source>
</evidence>
<organism evidence="7">
    <name type="scientific">marine sediment metagenome</name>
    <dbReference type="NCBI Taxonomy" id="412755"/>
    <lineage>
        <taxon>unclassified sequences</taxon>
        <taxon>metagenomes</taxon>
        <taxon>ecological metagenomes</taxon>
    </lineage>
</organism>
<dbReference type="CDD" id="cd06530">
    <property type="entry name" value="S26_SPase_I"/>
    <property type="match status" value="1"/>
</dbReference>
<feature type="non-terminal residue" evidence="7">
    <location>
        <position position="1"/>
    </location>
</feature>
<name>X1DCX7_9ZZZZ</name>
<dbReference type="InterPro" id="IPR019533">
    <property type="entry name" value="Peptidase_S26"/>
</dbReference>
<accession>X1DCX7</accession>
<evidence type="ECO:0000256" key="4">
    <source>
        <dbReference type="ARBA" id="ARBA00023136"/>
    </source>
</evidence>
<comment type="caution">
    <text evidence="7">The sequence shown here is derived from an EMBL/GenBank/DDBJ whole genome shotgun (WGS) entry which is preliminary data.</text>
</comment>
<evidence type="ECO:0000313" key="7">
    <source>
        <dbReference type="EMBL" id="GAH02914.1"/>
    </source>
</evidence>
<protein>
    <recommendedName>
        <fullName evidence="8">Peptidase S26 domain-containing protein</fullName>
    </recommendedName>
</protein>
<evidence type="ECO:0000256" key="2">
    <source>
        <dbReference type="ARBA" id="ARBA00022692"/>
    </source>
</evidence>
<dbReference type="SUPFAM" id="SSF51306">
    <property type="entry name" value="LexA/Signal peptidase"/>
    <property type="match status" value="1"/>
</dbReference>
<dbReference type="Gene3D" id="2.10.109.10">
    <property type="entry name" value="Umud Fragment, subunit A"/>
    <property type="match status" value="1"/>
</dbReference>
<keyword evidence="3 6" id="KW-1133">Transmembrane helix</keyword>
<keyword evidence="4 6" id="KW-0472">Membrane</keyword>
<dbReference type="InterPro" id="IPR036286">
    <property type="entry name" value="LexA/Signal_pep-like_sf"/>
</dbReference>
<dbReference type="NCBIfam" id="TIGR02228">
    <property type="entry name" value="sigpep_I_arch"/>
    <property type="match status" value="1"/>
</dbReference>
<comment type="subcellular location">
    <subcellularLocation>
        <location evidence="1">Membrane</location>
    </subcellularLocation>
</comment>
<feature type="region of interest" description="Disordered" evidence="5">
    <location>
        <begin position="118"/>
        <end position="138"/>
    </location>
</feature>
<dbReference type="PANTHER" id="PTHR10806">
    <property type="entry name" value="SIGNAL PEPTIDASE COMPLEX CATALYTIC SUBUNIT SEC11"/>
    <property type="match status" value="1"/>
</dbReference>
<dbReference type="PANTHER" id="PTHR10806:SF6">
    <property type="entry name" value="SIGNAL PEPTIDASE COMPLEX CATALYTIC SUBUNIT SEC11"/>
    <property type="match status" value="1"/>
</dbReference>